<dbReference type="Proteomes" id="UP001153954">
    <property type="component" value="Unassembled WGS sequence"/>
</dbReference>
<proteinExistence type="predicted"/>
<keyword evidence="1" id="KW-0812">Transmembrane</keyword>
<dbReference type="EMBL" id="CAKOGL010000030">
    <property type="protein sequence ID" value="CAH2107122.1"/>
    <property type="molecule type" value="Genomic_DNA"/>
</dbReference>
<name>A0AAU9VAC4_EUPED</name>
<evidence type="ECO:0000256" key="1">
    <source>
        <dbReference type="SAM" id="Phobius"/>
    </source>
</evidence>
<keyword evidence="1" id="KW-0472">Membrane</keyword>
<feature type="transmembrane region" description="Helical" evidence="1">
    <location>
        <begin position="45"/>
        <end position="63"/>
    </location>
</feature>
<accession>A0AAU9VAC4</accession>
<sequence>MVDMTGEGRGARTPLLECGDYAHMHKKATPSCCIWLASHVNVRKCVAGIMLLSVLTIFFYTYYVTMPLTSLVWRDRIPRPLSQCSLLASQQQTARDHRSDARLRIDAKVLVIAESLYSRLGRDIAELLVANRIR</sequence>
<evidence type="ECO:0000313" key="3">
    <source>
        <dbReference type="Proteomes" id="UP001153954"/>
    </source>
</evidence>
<keyword evidence="1" id="KW-1133">Transmembrane helix</keyword>
<protein>
    <submittedName>
        <fullName evidence="2">Uncharacterized protein</fullName>
    </submittedName>
</protein>
<keyword evidence="3" id="KW-1185">Reference proteome</keyword>
<organism evidence="2 3">
    <name type="scientific">Euphydryas editha</name>
    <name type="common">Edith's checkerspot</name>
    <dbReference type="NCBI Taxonomy" id="104508"/>
    <lineage>
        <taxon>Eukaryota</taxon>
        <taxon>Metazoa</taxon>
        <taxon>Ecdysozoa</taxon>
        <taxon>Arthropoda</taxon>
        <taxon>Hexapoda</taxon>
        <taxon>Insecta</taxon>
        <taxon>Pterygota</taxon>
        <taxon>Neoptera</taxon>
        <taxon>Endopterygota</taxon>
        <taxon>Lepidoptera</taxon>
        <taxon>Glossata</taxon>
        <taxon>Ditrysia</taxon>
        <taxon>Papilionoidea</taxon>
        <taxon>Nymphalidae</taxon>
        <taxon>Nymphalinae</taxon>
        <taxon>Euphydryas</taxon>
    </lineage>
</organism>
<gene>
    <name evidence="2" type="ORF">EEDITHA_LOCUS21178</name>
</gene>
<comment type="caution">
    <text evidence="2">The sequence shown here is derived from an EMBL/GenBank/DDBJ whole genome shotgun (WGS) entry which is preliminary data.</text>
</comment>
<dbReference type="AlphaFoldDB" id="A0AAU9VAC4"/>
<reference evidence="2" key="1">
    <citation type="submission" date="2022-03" db="EMBL/GenBank/DDBJ databases">
        <authorList>
            <person name="Tunstrom K."/>
        </authorList>
    </citation>
    <scope>NUCLEOTIDE SEQUENCE</scope>
</reference>
<evidence type="ECO:0000313" key="2">
    <source>
        <dbReference type="EMBL" id="CAH2107122.1"/>
    </source>
</evidence>